<evidence type="ECO:0000313" key="1">
    <source>
        <dbReference type="EMBL" id="GEU90666.1"/>
    </source>
</evidence>
<dbReference type="EMBL" id="BKCJ010010234">
    <property type="protein sequence ID" value="GEU90666.1"/>
    <property type="molecule type" value="Genomic_DNA"/>
</dbReference>
<dbReference type="AlphaFoldDB" id="A0A6L2NX24"/>
<name>A0A6L2NX24_TANCI</name>
<accession>A0A6L2NX24</accession>
<reference evidence="1" key="1">
    <citation type="journal article" date="2019" name="Sci. Rep.">
        <title>Draft genome of Tanacetum cinerariifolium, the natural source of mosquito coil.</title>
        <authorList>
            <person name="Yamashiro T."/>
            <person name="Shiraishi A."/>
            <person name="Satake H."/>
            <person name="Nakayama K."/>
        </authorList>
    </citation>
    <scope>NUCLEOTIDE SEQUENCE</scope>
</reference>
<sequence length="119" mass="13753">MQSSQQWLLFSSGSGNFLYWKWELLLALLIDRLDHDVGPFSIQVIPSSFWQIDDSLRALICSVWAHFGDVRFEGLGLGEIKLFMVAFDSQLKVFYPHKNDNASGEHLQCYIHVEDDIFL</sequence>
<proteinExistence type="predicted"/>
<organism evidence="1">
    <name type="scientific">Tanacetum cinerariifolium</name>
    <name type="common">Dalmatian daisy</name>
    <name type="synonym">Chrysanthemum cinerariifolium</name>
    <dbReference type="NCBI Taxonomy" id="118510"/>
    <lineage>
        <taxon>Eukaryota</taxon>
        <taxon>Viridiplantae</taxon>
        <taxon>Streptophyta</taxon>
        <taxon>Embryophyta</taxon>
        <taxon>Tracheophyta</taxon>
        <taxon>Spermatophyta</taxon>
        <taxon>Magnoliopsida</taxon>
        <taxon>eudicotyledons</taxon>
        <taxon>Gunneridae</taxon>
        <taxon>Pentapetalae</taxon>
        <taxon>asterids</taxon>
        <taxon>campanulids</taxon>
        <taxon>Asterales</taxon>
        <taxon>Asteraceae</taxon>
        <taxon>Asteroideae</taxon>
        <taxon>Anthemideae</taxon>
        <taxon>Anthemidinae</taxon>
        <taxon>Tanacetum</taxon>
    </lineage>
</organism>
<gene>
    <name evidence="1" type="ORF">Tci_062644</name>
</gene>
<comment type="caution">
    <text evidence="1">The sequence shown here is derived from an EMBL/GenBank/DDBJ whole genome shotgun (WGS) entry which is preliminary data.</text>
</comment>
<protein>
    <submittedName>
        <fullName evidence="1">Uncharacterized protein</fullName>
    </submittedName>
</protein>